<proteinExistence type="predicted"/>
<comment type="caution">
    <text evidence="2">The sequence shown here is derived from an EMBL/GenBank/DDBJ whole genome shotgun (WGS) entry which is preliminary data.</text>
</comment>
<reference evidence="2" key="1">
    <citation type="submission" date="2021-10" db="EMBL/GenBank/DDBJ databases">
        <title>De novo Genome Assembly of Clathrus columnatus (Basidiomycota, Fungi) Using Illumina and Nanopore Sequence Data.</title>
        <authorList>
            <person name="Ogiso-Tanaka E."/>
            <person name="Itagaki H."/>
            <person name="Hosoya T."/>
            <person name="Hosaka K."/>
        </authorList>
    </citation>
    <scope>NUCLEOTIDE SEQUENCE</scope>
    <source>
        <strain evidence="2">MO-923</strain>
    </source>
</reference>
<dbReference type="EMBL" id="BPWL01000001">
    <property type="protein sequence ID" value="GJJ06376.1"/>
    <property type="molecule type" value="Genomic_DNA"/>
</dbReference>
<sequence>MHAIKTPFFRPSTNRTASPAPPSPAVHAHNDPSGYFAVDSVIPLSRPTSRGPLNRLTLTSRRRSPVSATPPPSSGTLTQDGSYLEALSLKLSEAVSKSLAQSTGPPTPGEIVWNGRKAPPKGRGSALGALIGSEIDAASANPHLFKAILRSLHKPLSVLLTNLSAQVLTVLSSPQFTAHPTPSVPSAAQQYAIAFAVFSAELIESLDSHNIFRLESATGTAENLRSIKEGFLSFIGRIVLPLGVSMKNELTPLIEGLEQNKVTALQSAGHPKPTANRGPVHPSIALLQSIIPLMSKTLVQCITPATTTSQTMLATLLITIIWKGLVAISHRAPTSAISPNGTNVQVSGPVVTTAHGLRKIRSSFSTTPPGTPPGTRFSIKLPPSRPPSPPGPVFPTAASDAKALYDLVKLLPPPQEGSQYALAREAVDEAFNGLAALIALLDCEMNEDLEDLDPMTADLPTVIALPVLLRIFVRGSNLDESGTKLGLSVSGLIGVPEQEYREACLSGFGCAEECGSTIAKRVLDELLQRQLVKPEDRFVRWLENRSS</sequence>
<name>A0AAV4ZWQ9_9AGAM</name>
<evidence type="ECO:0000313" key="3">
    <source>
        <dbReference type="Proteomes" id="UP001050691"/>
    </source>
</evidence>
<organism evidence="2 3">
    <name type="scientific">Clathrus columnatus</name>
    <dbReference type="NCBI Taxonomy" id="1419009"/>
    <lineage>
        <taxon>Eukaryota</taxon>
        <taxon>Fungi</taxon>
        <taxon>Dikarya</taxon>
        <taxon>Basidiomycota</taxon>
        <taxon>Agaricomycotina</taxon>
        <taxon>Agaricomycetes</taxon>
        <taxon>Phallomycetidae</taxon>
        <taxon>Phallales</taxon>
        <taxon>Clathraceae</taxon>
        <taxon>Clathrus</taxon>
    </lineage>
</organism>
<feature type="region of interest" description="Disordered" evidence="1">
    <location>
        <begin position="98"/>
        <end position="119"/>
    </location>
</feature>
<keyword evidence="3" id="KW-1185">Reference proteome</keyword>
<gene>
    <name evidence="2" type="ORF">Clacol_000567</name>
</gene>
<protein>
    <submittedName>
        <fullName evidence="2">Uncharacterized protein</fullName>
    </submittedName>
</protein>
<feature type="region of interest" description="Disordered" evidence="1">
    <location>
        <begin position="1"/>
        <end position="32"/>
    </location>
</feature>
<evidence type="ECO:0000256" key="1">
    <source>
        <dbReference type="SAM" id="MobiDB-lite"/>
    </source>
</evidence>
<dbReference type="Proteomes" id="UP001050691">
    <property type="component" value="Unassembled WGS sequence"/>
</dbReference>
<evidence type="ECO:0000313" key="2">
    <source>
        <dbReference type="EMBL" id="GJJ06376.1"/>
    </source>
</evidence>
<dbReference type="AlphaFoldDB" id="A0AAV4ZWQ9"/>
<feature type="region of interest" description="Disordered" evidence="1">
    <location>
        <begin position="44"/>
        <end position="79"/>
    </location>
</feature>
<accession>A0AAV4ZWQ9</accession>